<evidence type="ECO:0000256" key="1">
    <source>
        <dbReference type="SAM" id="MobiDB-lite"/>
    </source>
</evidence>
<reference evidence="2 3" key="1">
    <citation type="submission" date="2019-01" db="EMBL/GenBank/DDBJ databases">
        <title>Lactibacter flavus gen. nov., sp. nov., a novel bacterium of the family Propionibacteriaceae isolated from raw milk and dairy products.</title>
        <authorList>
            <person name="Huptas C."/>
            <person name="Wenning M."/>
            <person name="Breitenwieser F."/>
            <person name="Doll E."/>
            <person name="Von Neubeck M."/>
            <person name="Busse H.-J."/>
            <person name="Scherer S."/>
        </authorList>
    </citation>
    <scope>NUCLEOTIDE SEQUENCE [LARGE SCALE GENOMIC DNA]</scope>
    <source>
        <strain evidence="2 3">DSM 22130</strain>
    </source>
</reference>
<dbReference type="InterPro" id="IPR036388">
    <property type="entry name" value="WH-like_DNA-bd_sf"/>
</dbReference>
<feature type="region of interest" description="Disordered" evidence="1">
    <location>
        <begin position="1"/>
        <end position="26"/>
    </location>
</feature>
<dbReference type="AlphaFoldDB" id="A0A4Q9KLC2"/>
<dbReference type="EMBL" id="SDMR01000005">
    <property type="protein sequence ID" value="TBT95283.1"/>
    <property type="molecule type" value="Genomic_DNA"/>
</dbReference>
<comment type="caution">
    <text evidence="2">The sequence shown here is derived from an EMBL/GenBank/DDBJ whole genome shotgun (WGS) entry which is preliminary data.</text>
</comment>
<dbReference type="OrthoDB" id="3375207at2"/>
<accession>A0A4Q9KLC2</accession>
<proteinExistence type="predicted"/>
<organism evidence="2 3">
    <name type="scientific">Propioniciclava tarda</name>
    <dbReference type="NCBI Taxonomy" id="433330"/>
    <lineage>
        <taxon>Bacteria</taxon>
        <taxon>Bacillati</taxon>
        <taxon>Actinomycetota</taxon>
        <taxon>Actinomycetes</taxon>
        <taxon>Propionibacteriales</taxon>
        <taxon>Propionibacteriaceae</taxon>
        <taxon>Propioniciclava</taxon>
    </lineage>
</organism>
<evidence type="ECO:0000313" key="2">
    <source>
        <dbReference type="EMBL" id="TBT95283.1"/>
    </source>
</evidence>
<dbReference type="Gene3D" id="1.10.10.10">
    <property type="entry name" value="Winged helix-like DNA-binding domain superfamily/Winged helix DNA-binding domain"/>
    <property type="match status" value="1"/>
</dbReference>
<dbReference type="Pfam" id="PF12840">
    <property type="entry name" value="HTH_20"/>
    <property type="match status" value="1"/>
</dbReference>
<keyword evidence="3" id="KW-1185">Reference proteome</keyword>
<dbReference type="InterPro" id="IPR050313">
    <property type="entry name" value="Carb_Metab_HTH_regulators"/>
</dbReference>
<dbReference type="SUPFAM" id="SSF46785">
    <property type="entry name" value="Winged helix' DNA-binding domain"/>
    <property type="match status" value="1"/>
</dbReference>
<protein>
    <submittedName>
        <fullName evidence="2">Winged helix-turn-helix transcriptional regulator</fullName>
    </submittedName>
</protein>
<gene>
    <name evidence="2" type="ORF">ET996_05585</name>
</gene>
<dbReference type="CDD" id="cd00090">
    <property type="entry name" value="HTH_ARSR"/>
    <property type="match status" value="1"/>
</dbReference>
<evidence type="ECO:0000313" key="3">
    <source>
        <dbReference type="Proteomes" id="UP000291933"/>
    </source>
</evidence>
<feature type="compositionally biased region" description="Polar residues" evidence="1">
    <location>
        <begin position="1"/>
        <end position="10"/>
    </location>
</feature>
<dbReference type="RefSeq" id="WP_131171579.1">
    <property type="nucleotide sequence ID" value="NZ_FXTL01000008.1"/>
</dbReference>
<name>A0A4Q9KLC2_PROTD</name>
<dbReference type="PANTHER" id="PTHR30363">
    <property type="entry name" value="HTH-TYPE TRANSCRIPTIONAL REGULATOR SRLR-RELATED"/>
    <property type="match status" value="1"/>
</dbReference>
<sequence length="242" mass="25908">MVWSAQSGQRPSAAGPLVGAPDATEPEADATRRRVARSILQHGPSTAADLADRLGLTSAAVRRHLSALELSGELTTREQRVYGARGRGRPARVFVLTDAGRRTFDAAYDELAIKALDYLSRRVGPGAIADFAEESLAPVEARFDELEGHGDRAERVVEAFNHAGYAATLKPLASGQQLCQHHCPVAHVARAYPAICLAETRLLSKLLGSHVQRLATIASGDEVCTTHIPHPVAVAIEERKSS</sequence>
<dbReference type="InterPro" id="IPR036390">
    <property type="entry name" value="WH_DNA-bd_sf"/>
</dbReference>
<dbReference type="Proteomes" id="UP000291933">
    <property type="component" value="Unassembled WGS sequence"/>
</dbReference>
<dbReference type="PANTHER" id="PTHR30363:SF28">
    <property type="entry name" value="TRANSCRIPTIONAL REGULATORY PROTEIN-RELATED"/>
    <property type="match status" value="1"/>
</dbReference>
<dbReference type="InterPro" id="IPR011991">
    <property type="entry name" value="ArsR-like_HTH"/>
</dbReference>